<reference evidence="2" key="1">
    <citation type="journal article" date="2019" name="Int. J. Syst. Evol. Microbiol.">
        <title>The Global Catalogue of Microorganisms (GCM) 10K type strain sequencing project: providing services to taxonomists for standard genome sequencing and annotation.</title>
        <authorList>
            <consortium name="The Broad Institute Genomics Platform"/>
            <consortium name="The Broad Institute Genome Sequencing Center for Infectious Disease"/>
            <person name="Wu L."/>
            <person name="Ma J."/>
        </authorList>
    </citation>
    <scope>NUCLEOTIDE SEQUENCE [LARGE SCALE GENOMIC DNA]</scope>
    <source>
        <strain evidence="2">CCUG 2113</strain>
    </source>
</reference>
<dbReference type="Proteomes" id="UP001595693">
    <property type="component" value="Unassembled WGS sequence"/>
</dbReference>
<accession>A0ABV8DBL6</accession>
<dbReference type="EMBL" id="JBHSAJ010000037">
    <property type="protein sequence ID" value="MFC3935687.1"/>
    <property type="molecule type" value="Genomic_DNA"/>
</dbReference>
<comment type="caution">
    <text evidence="1">The sequence shown here is derived from an EMBL/GenBank/DDBJ whole genome shotgun (WGS) entry which is preliminary data.</text>
</comment>
<evidence type="ECO:0000313" key="1">
    <source>
        <dbReference type="EMBL" id="MFC3935687.1"/>
    </source>
</evidence>
<evidence type="ECO:0000313" key="2">
    <source>
        <dbReference type="Proteomes" id="UP001595693"/>
    </source>
</evidence>
<protein>
    <submittedName>
        <fullName evidence="1">Uncharacterized protein</fullName>
    </submittedName>
</protein>
<keyword evidence="2" id="KW-1185">Reference proteome</keyword>
<dbReference type="RefSeq" id="WP_252635567.1">
    <property type="nucleotide sequence ID" value="NZ_JAMXAX010000009.1"/>
</dbReference>
<organism evidence="1 2">
    <name type="scientific">Acidovorax facilis</name>
    <dbReference type="NCBI Taxonomy" id="12917"/>
    <lineage>
        <taxon>Bacteria</taxon>
        <taxon>Pseudomonadati</taxon>
        <taxon>Pseudomonadota</taxon>
        <taxon>Betaproteobacteria</taxon>
        <taxon>Burkholderiales</taxon>
        <taxon>Comamonadaceae</taxon>
        <taxon>Acidovorax</taxon>
    </lineage>
</organism>
<sequence length="52" mass="6068">MKTITVEVEDDEVLVALKRPEDYDDVHPQLVAEDAIKESWPDYRTVWPEKAP</sequence>
<proteinExistence type="predicted"/>
<name>A0ABV8DBL6_9BURK</name>
<gene>
    <name evidence="1" type="ORF">ACFOW3_13780</name>
</gene>